<dbReference type="OrthoDB" id="9807630at2"/>
<accession>A0A0J1HCJ1</accession>
<dbReference type="Gene3D" id="1.10.150.240">
    <property type="entry name" value="Putative phosphatase, domain 2"/>
    <property type="match status" value="1"/>
</dbReference>
<comment type="caution">
    <text evidence="1">The sequence shown here is derived from an EMBL/GenBank/DDBJ whole genome shotgun (WGS) entry which is preliminary data.</text>
</comment>
<dbReference type="Proteomes" id="UP000035909">
    <property type="component" value="Unassembled WGS sequence"/>
</dbReference>
<evidence type="ECO:0000313" key="1">
    <source>
        <dbReference type="EMBL" id="KLV09399.1"/>
    </source>
</evidence>
<keyword evidence="2" id="KW-1185">Reference proteome</keyword>
<dbReference type="SUPFAM" id="SSF56784">
    <property type="entry name" value="HAD-like"/>
    <property type="match status" value="1"/>
</dbReference>
<keyword evidence="1" id="KW-0378">Hydrolase</keyword>
<dbReference type="GO" id="GO:0016787">
    <property type="term" value="F:hydrolase activity"/>
    <property type="evidence" value="ECO:0007669"/>
    <property type="project" value="UniProtKB-KW"/>
</dbReference>
<protein>
    <submittedName>
        <fullName evidence="1">Hydrolase, haloacid dehalogenase-like family protein</fullName>
    </submittedName>
</protein>
<dbReference type="InterPro" id="IPR023198">
    <property type="entry name" value="PGP-like_dom2"/>
</dbReference>
<dbReference type="Gene3D" id="3.40.50.1000">
    <property type="entry name" value="HAD superfamily/HAD-like"/>
    <property type="match status" value="1"/>
</dbReference>
<dbReference type="PATRIC" id="fig|320778.3.peg.2460"/>
<evidence type="ECO:0000313" key="2">
    <source>
        <dbReference type="Proteomes" id="UP000035909"/>
    </source>
</evidence>
<dbReference type="AlphaFoldDB" id="A0A0J1HCJ1"/>
<proteinExistence type="predicted"/>
<reference evidence="1 2" key="1">
    <citation type="submission" date="2015-05" db="EMBL/GenBank/DDBJ databases">
        <title>Photobacterium galathea sp. nov.</title>
        <authorList>
            <person name="Machado H."/>
            <person name="Gram L."/>
        </authorList>
    </citation>
    <scope>NUCLEOTIDE SEQUENCE [LARGE SCALE GENOMIC DNA]</scope>
    <source>
        <strain evidence="1 2">DSM 22954</strain>
    </source>
</reference>
<dbReference type="STRING" id="320778.ABT57_11300"/>
<gene>
    <name evidence="1" type="ORF">ABT57_11300</name>
</gene>
<dbReference type="InterPro" id="IPR036412">
    <property type="entry name" value="HAD-like_sf"/>
</dbReference>
<dbReference type="EMBL" id="LDOU01000012">
    <property type="protein sequence ID" value="KLV09399.1"/>
    <property type="molecule type" value="Genomic_DNA"/>
</dbReference>
<dbReference type="InterPro" id="IPR023214">
    <property type="entry name" value="HAD_sf"/>
</dbReference>
<dbReference type="Pfam" id="PF12710">
    <property type="entry name" value="HAD"/>
    <property type="match status" value="1"/>
</dbReference>
<dbReference type="RefSeq" id="WP_047885348.1">
    <property type="nucleotide sequence ID" value="NZ_CP071325.1"/>
</dbReference>
<name>A0A0J1HCJ1_9GAMM</name>
<organism evidence="1 2">
    <name type="scientific">Photobacterium ganghwense</name>
    <dbReference type="NCBI Taxonomy" id="320778"/>
    <lineage>
        <taxon>Bacteria</taxon>
        <taxon>Pseudomonadati</taxon>
        <taxon>Pseudomonadota</taxon>
        <taxon>Gammaproteobacteria</taxon>
        <taxon>Vibrionales</taxon>
        <taxon>Vibrionaceae</taxon>
        <taxon>Photobacterium</taxon>
    </lineage>
</organism>
<sequence>MNLFLIDIDGALVKSDSVDLDCYSKAVEDVLGFRPEFESDDELAHYKSLTDAGRLDELMMKYQIRESRTLVHRKVESCYLARLNAAMGDKPQALVVSPGAQDFLTNIRERKDTYVAIATGAWESVARLKLRAAGLDIANMTMASSSDALNRTEIMALAAFRSKQDSGQVFSRRVVFGQGTQSRHASQELGYDFVEVGGGTYSRNHIPNLAHYQAVYSQLSLQCA</sequence>